<dbReference type="InterPro" id="IPR016181">
    <property type="entry name" value="Acyl_CoA_acyltransferase"/>
</dbReference>
<dbReference type="PANTHER" id="PTHR43792">
    <property type="entry name" value="GNAT FAMILY, PUTATIVE (AFU_ORTHOLOGUE AFUA_3G00765)-RELATED-RELATED"/>
    <property type="match status" value="1"/>
</dbReference>
<evidence type="ECO:0000313" key="3">
    <source>
        <dbReference type="Proteomes" id="UP000461768"/>
    </source>
</evidence>
<proteinExistence type="predicted"/>
<dbReference type="EMBL" id="WAGX01000004">
    <property type="protein sequence ID" value="KAB1439663.1"/>
    <property type="molecule type" value="Genomic_DNA"/>
</dbReference>
<dbReference type="SUPFAM" id="SSF55729">
    <property type="entry name" value="Acyl-CoA N-acyltransferases (Nat)"/>
    <property type="match status" value="1"/>
</dbReference>
<organism evidence="2 3">
    <name type="scientific">Candidatus Galacturonatibacter soehngenii</name>
    <dbReference type="NCBI Taxonomy" id="2307010"/>
    <lineage>
        <taxon>Bacteria</taxon>
        <taxon>Bacillati</taxon>
        <taxon>Bacillota</taxon>
        <taxon>Clostridia</taxon>
        <taxon>Lachnospirales</taxon>
        <taxon>Lachnospiraceae</taxon>
        <taxon>Candidatus Galacturonatibacter</taxon>
    </lineage>
</organism>
<evidence type="ECO:0000313" key="2">
    <source>
        <dbReference type="EMBL" id="KAB1439663.1"/>
    </source>
</evidence>
<keyword evidence="2" id="KW-0808">Transferase</keyword>
<dbReference type="Pfam" id="PF13302">
    <property type="entry name" value="Acetyltransf_3"/>
    <property type="match status" value="1"/>
</dbReference>
<dbReference type="GO" id="GO:0016747">
    <property type="term" value="F:acyltransferase activity, transferring groups other than amino-acyl groups"/>
    <property type="evidence" value="ECO:0007669"/>
    <property type="project" value="InterPro"/>
</dbReference>
<name>A0A7V7UH48_9FIRM</name>
<dbReference type="AlphaFoldDB" id="A0A7V7UH48"/>
<comment type="caution">
    <text evidence="2">The sequence shown here is derived from an EMBL/GenBank/DDBJ whole genome shotgun (WGS) entry which is preliminary data.</text>
</comment>
<dbReference type="OrthoDB" id="9785602at2"/>
<dbReference type="Proteomes" id="UP000461768">
    <property type="component" value="Unassembled WGS sequence"/>
</dbReference>
<sequence length="182" mass="20989">MEFETKRLRLRPWDISDAKSCYEYASDPKVGPSAGWPIHTSIEHSKDIIKLVLAIPETYAVCLKEDNKAIGCISLRIGEKSNIEIASDEAEIGYWLGVPFWGQGLIPEAVQCLMEYAFHQLHMKKLWCGYFDGNDKSKSVQEKCGFQYQYTLKDKEWPLINEIKTEHISCITKEEYELMEIS</sequence>
<reference evidence="2 3" key="1">
    <citation type="submission" date="2019-09" db="EMBL/GenBank/DDBJ databases">
        <authorList>
            <person name="Valk L.C."/>
        </authorList>
    </citation>
    <scope>NUCLEOTIDE SEQUENCE [LARGE SCALE GENOMIC DNA]</scope>
    <source>
        <strain evidence="2">GalUA</strain>
    </source>
</reference>
<keyword evidence="3" id="KW-1185">Reference proteome</keyword>
<accession>A0A7V7UH48</accession>
<dbReference type="InterPro" id="IPR000182">
    <property type="entry name" value="GNAT_dom"/>
</dbReference>
<reference evidence="2 3" key="2">
    <citation type="submission" date="2020-02" db="EMBL/GenBank/DDBJ databases">
        <title>Candidatus Galacturonibacter soehngenii shows hetero-acetogenic catabolism of galacturonic acid but lacks a canonical carbon monoxide dehydrogenase/acetyl-CoA synthase complex.</title>
        <authorList>
            <person name="Diender M."/>
            <person name="Stouten G.R."/>
            <person name="Petersen J.F."/>
            <person name="Nielsen P.H."/>
            <person name="Dueholm M.S."/>
            <person name="Pronk J.T."/>
            <person name="Van Loosdrecht M.C.M."/>
        </authorList>
    </citation>
    <scope>NUCLEOTIDE SEQUENCE [LARGE SCALE GENOMIC DNA]</scope>
    <source>
        <strain evidence="2">GalUA</strain>
    </source>
</reference>
<dbReference type="RefSeq" id="WP_151142390.1">
    <property type="nucleotide sequence ID" value="NZ_WAGX01000004.1"/>
</dbReference>
<feature type="domain" description="N-acetyltransferase" evidence="1">
    <location>
        <begin position="8"/>
        <end position="166"/>
    </location>
</feature>
<dbReference type="Gene3D" id="3.40.630.30">
    <property type="match status" value="1"/>
</dbReference>
<dbReference type="InterPro" id="IPR051531">
    <property type="entry name" value="N-acetyltransferase"/>
</dbReference>
<dbReference type="PROSITE" id="PS51186">
    <property type="entry name" value="GNAT"/>
    <property type="match status" value="1"/>
</dbReference>
<protein>
    <submittedName>
        <fullName evidence="2">GNAT family N-acetyltransferase</fullName>
    </submittedName>
</protein>
<gene>
    <name evidence="2" type="ORF">F7O84_04545</name>
</gene>
<evidence type="ECO:0000259" key="1">
    <source>
        <dbReference type="PROSITE" id="PS51186"/>
    </source>
</evidence>